<keyword evidence="4 6" id="KW-0067">ATP-binding</keyword>
<dbReference type="GO" id="GO:0016887">
    <property type="term" value="F:ATP hydrolysis activity"/>
    <property type="evidence" value="ECO:0007669"/>
    <property type="project" value="InterPro"/>
</dbReference>
<dbReference type="OrthoDB" id="9791546at2"/>
<comment type="similarity">
    <text evidence="1">Belongs to the ABC transporter superfamily.</text>
</comment>
<dbReference type="GO" id="GO:0098796">
    <property type="term" value="C:membrane protein complex"/>
    <property type="evidence" value="ECO:0007669"/>
    <property type="project" value="UniProtKB-ARBA"/>
</dbReference>
<keyword evidence="2" id="KW-0813">Transport</keyword>
<dbReference type="InterPro" id="IPR017911">
    <property type="entry name" value="MacB-like_ATP-bd"/>
</dbReference>
<dbReference type="PANTHER" id="PTHR42798">
    <property type="entry name" value="LIPOPROTEIN-RELEASING SYSTEM ATP-BINDING PROTEIN LOLD"/>
    <property type="match status" value="1"/>
</dbReference>
<dbReference type="PANTHER" id="PTHR42798:SF7">
    <property type="entry name" value="ALPHA-D-RIBOSE 1-METHYLPHOSPHONATE 5-TRIPHOSPHATE SYNTHASE SUBUNIT PHNL"/>
    <property type="match status" value="1"/>
</dbReference>
<dbReference type="SMART" id="SM00382">
    <property type="entry name" value="AAA"/>
    <property type="match status" value="1"/>
</dbReference>
<dbReference type="FunFam" id="3.40.50.300:FF:000032">
    <property type="entry name" value="Export ABC transporter ATP-binding protein"/>
    <property type="match status" value="1"/>
</dbReference>
<accession>A0A081Q807</accession>
<gene>
    <name evidence="6" type="ORF">SMIDD28_01884</name>
</gene>
<dbReference type="GO" id="GO:0005524">
    <property type="term" value="F:ATP binding"/>
    <property type="evidence" value="ECO:0007669"/>
    <property type="project" value="UniProtKB-KW"/>
</dbReference>
<dbReference type="InterPro" id="IPR027417">
    <property type="entry name" value="P-loop_NTPase"/>
</dbReference>
<dbReference type="SUPFAM" id="SSF52540">
    <property type="entry name" value="P-loop containing nucleoside triphosphate hydrolases"/>
    <property type="match status" value="1"/>
</dbReference>
<dbReference type="AlphaFoldDB" id="A0A081Q807"/>
<dbReference type="PROSITE" id="PS50893">
    <property type="entry name" value="ABC_TRANSPORTER_2"/>
    <property type="match status" value="1"/>
</dbReference>
<reference evidence="6 7" key="1">
    <citation type="submission" date="2016-01" db="EMBL/GenBank/DDBJ databases">
        <title>Highly variable Streptococcus oralis are common among viridans streptococci isolated from primates.</title>
        <authorList>
            <person name="Denapaite D."/>
            <person name="Rieger M."/>
            <person name="Koendgen S."/>
            <person name="Brueckner R."/>
            <person name="Ochigava I."/>
            <person name="Kappeler P."/>
            <person name="Maetz-Rensing K."/>
            <person name="Leendertz F."/>
            <person name="Hakenbeck R."/>
        </authorList>
    </citation>
    <scope>NUCLEOTIDE SEQUENCE [LARGE SCALE GENOMIC DNA]</scope>
    <source>
        <strain evidence="6 7">DD28</strain>
    </source>
</reference>
<organism evidence="6 7">
    <name type="scientific">Streptococcus mitis</name>
    <dbReference type="NCBI Taxonomy" id="28037"/>
    <lineage>
        <taxon>Bacteria</taxon>
        <taxon>Bacillati</taxon>
        <taxon>Bacillota</taxon>
        <taxon>Bacilli</taxon>
        <taxon>Lactobacillales</taxon>
        <taxon>Streptococcaceae</taxon>
        <taxon>Streptococcus</taxon>
        <taxon>Streptococcus mitis group</taxon>
    </lineage>
</organism>
<evidence type="ECO:0000313" key="7">
    <source>
        <dbReference type="Proteomes" id="UP000070136"/>
    </source>
</evidence>
<dbReference type="Pfam" id="PF00005">
    <property type="entry name" value="ABC_tran"/>
    <property type="match status" value="1"/>
</dbReference>
<evidence type="ECO:0000256" key="5">
    <source>
        <dbReference type="ARBA" id="ARBA00022970"/>
    </source>
</evidence>
<evidence type="ECO:0000256" key="2">
    <source>
        <dbReference type="ARBA" id="ARBA00022448"/>
    </source>
</evidence>
<dbReference type="GO" id="GO:0022857">
    <property type="term" value="F:transmembrane transporter activity"/>
    <property type="evidence" value="ECO:0007669"/>
    <property type="project" value="UniProtKB-ARBA"/>
</dbReference>
<protein>
    <submittedName>
        <fullName evidence="6">ABC transporter, ATP-binding protein</fullName>
    </submittedName>
</protein>
<dbReference type="InterPro" id="IPR003593">
    <property type="entry name" value="AAA+_ATPase"/>
</dbReference>
<evidence type="ECO:0000256" key="4">
    <source>
        <dbReference type="ARBA" id="ARBA00022840"/>
    </source>
</evidence>
<keyword evidence="3" id="KW-0547">Nucleotide-binding</keyword>
<dbReference type="Proteomes" id="UP000070136">
    <property type="component" value="Unassembled WGS sequence"/>
</dbReference>
<dbReference type="PATRIC" id="fig|28037.234.peg.1971"/>
<keyword evidence="5" id="KW-0029">Amino-acid transport</keyword>
<dbReference type="RefSeq" id="WP_000891279.1">
    <property type="nucleotide sequence ID" value="NZ_JAPVZH010000005.1"/>
</dbReference>
<comment type="caution">
    <text evidence="6">The sequence shown here is derived from an EMBL/GenBank/DDBJ whole genome shotgun (WGS) entry which is preliminary data.</text>
</comment>
<dbReference type="InterPro" id="IPR003439">
    <property type="entry name" value="ABC_transporter-like_ATP-bd"/>
</dbReference>
<evidence type="ECO:0000313" key="6">
    <source>
        <dbReference type="EMBL" id="KXT96849.1"/>
    </source>
</evidence>
<proteinExistence type="inferred from homology"/>
<dbReference type="InterPro" id="IPR017871">
    <property type="entry name" value="ABC_transporter-like_CS"/>
</dbReference>
<dbReference type="CDD" id="cd03255">
    <property type="entry name" value="ABC_MJ0796_LolCDE_FtsE"/>
    <property type="match status" value="1"/>
</dbReference>
<evidence type="ECO:0000256" key="3">
    <source>
        <dbReference type="ARBA" id="ARBA00022741"/>
    </source>
</evidence>
<dbReference type="GO" id="GO:0006865">
    <property type="term" value="P:amino acid transport"/>
    <property type="evidence" value="ECO:0007669"/>
    <property type="project" value="UniProtKB-KW"/>
</dbReference>
<dbReference type="PROSITE" id="PS00211">
    <property type="entry name" value="ABC_TRANSPORTER_1"/>
    <property type="match status" value="1"/>
</dbReference>
<sequence>MLELKNISKSYGQGTLKNNVLREINFKVVEGEFVSIMGPSGSGKSTFINILGLIDSEFEGEYILDGKSIEKLNENQQASYRNRDIGFVFQQFHLIDEYTVKENILLSFLYSDQQPDIEYIDSLLQDLGLIDKMNEYPSHLSGGQKQRVALIRALAHKPRFLIADEPTGALDEKNRNEILQILQNLNHSGTTIIVVTHDEFVASHCRTRYRMKNGYLTSEGEGLHEV</sequence>
<dbReference type="Gene3D" id="3.40.50.300">
    <property type="entry name" value="P-loop containing nucleotide triphosphate hydrolases"/>
    <property type="match status" value="1"/>
</dbReference>
<dbReference type="EMBL" id="LQOA01000050">
    <property type="protein sequence ID" value="KXT96849.1"/>
    <property type="molecule type" value="Genomic_DNA"/>
</dbReference>
<name>A0A081Q807_STRMT</name>
<evidence type="ECO:0000256" key="1">
    <source>
        <dbReference type="ARBA" id="ARBA00005417"/>
    </source>
</evidence>